<dbReference type="GO" id="GO:0006107">
    <property type="term" value="P:oxaloacetate metabolic process"/>
    <property type="evidence" value="ECO:0007669"/>
    <property type="project" value="TreeGrafter"/>
</dbReference>
<dbReference type="InterPro" id="IPR015813">
    <property type="entry name" value="Pyrv/PenolPyrv_kinase-like_dom"/>
</dbReference>
<name>A0A9P9ABN6_9PEZI</name>
<keyword evidence="7" id="KW-0808">Transferase</keyword>
<dbReference type="SUPFAM" id="SSF51621">
    <property type="entry name" value="Phosphoenolpyruvate/pyruvate domain"/>
    <property type="match status" value="1"/>
</dbReference>
<dbReference type="PIRSF" id="PIRSF015582">
    <property type="entry name" value="Cit_lyase_B"/>
    <property type="match status" value="1"/>
</dbReference>
<dbReference type="PANTHER" id="PTHR32308:SF0">
    <property type="entry name" value="HPCH_HPAI ALDOLASE_CITRATE LYASE DOMAIN-CONTAINING PROTEIN"/>
    <property type="match status" value="1"/>
</dbReference>
<proteinExistence type="predicted"/>
<evidence type="ECO:0000256" key="4">
    <source>
        <dbReference type="PIRSR" id="PIRSR015582-1"/>
    </source>
</evidence>
<comment type="caution">
    <text evidence="7">The sequence shown here is derived from an EMBL/GenBank/DDBJ whole genome shotgun (WGS) entry which is preliminary data.</text>
</comment>
<keyword evidence="7" id="KW-0670">Pyruvate</keyword>
<keyword evidence="7" id="KW-0418">Kinase</keyword>
<dbReference type="Pfam" id="PF03328">
    <property type="entry name" value="HpcH_HpaI"/>
    <property type="match status" value="1"/>
</dbReference>
<feature type="binding site" evidence="5">
    <location>
        <position position="143"/>
    </location>
    <ligand>
        <name>Mg(2+)</name>
        <dbReference type="ChEBI" id="CHEBI:18420"/>
    </ligand>
</feature>
<feature type="binding site" evidence="5">
    <location>
        <position position="172"/>
    </location>
    <ligand>
        <name>Mg(2+)</name>
        <dbReference type="ChEBI" id="CHEBI:18420"/>
    </ligand>
</feature>
<organism evidence="7 8">
    <name type="scientific">Plectosphaerella plurivora</name>
    <dbReference type="NCBI Taxonomy" id="936078"/>
    <lineage>
        <taxon>Eukaryota</taxon>
        <taxon>Fungi</taxon>
        <taxon>Dikarya</taxon>
        <taxon>Ascomycota</taxon>
        <taxon>Pezizomycotina</taxon>
        <taxon>Sordariomycetes</taxon>
        <taxon>Hypocreomycetidae</taxon>
        <taxon>Glomerellales</taxon>
        <taxon>Plectosphaerellaceae</taxon>
        <taxon>Plectosphaerella</taxon>
    </lineage>
</organism>
<evidence type="ECO:0000313" key="8">
    <source>
        <dbReference type="Proteomes" id="UP000770015"/>
    </source>
</evidence>
<comment type="cofactor">
    <cofactor evidence="1">
        <name>Mg(2+)</name>
        <dbReference type="ChEBI" id="CHEBI:18420"/>
    </cofactor>
</comment>
<keyword evidence="2 5" id="KW-0479">Metal-binding</keyword>
<reference evidence="7" key="1">
    <citation type="journal article" date="2021" name="Nat. Commun.">
        <title>Genetic determinants of endophytism in the Arabidopsis root mycobiome.</title>
        <authorList>
            <person name="Mesny F."/>
            <person name="Miyauchi S."/>
            <person name="Thiergart T."/>
            <person name="Pickel B."/>
            <person name="Atanasova L."/>
            <person name="Karlsson M."/>
            <person name="Huettel B."/>
            <person name="Barry K.W."/>
            <person name="Haridas S."/>
            <person name="Chen C."/>
            <person name="Bauer D."/>
            <person name="Andreopoulos W."/>
            <person name="Pangilinan J."/>
            <person name="LaButti K."/>
            <person name="Riley R."/>
            <person name="Lipzen A."/>
            <person name="Clum A."/>
            <person name="Drula E."/>
            <person name="Henrissat B."/>
            <person name="Kohler A."/>
            <person name="Grigoriev I.V."/>
            <person name="Martin F.M."/>
            <person name="Hacquard S."/>
        </authorList>
    </citation>
    <scope>NUCLEOTIDE SEQUENCE</scope>
    <source>
        <strain evidence="7">MPI-SDFR-AT-0117</strain>
    </source>
</reference>
<feature type="binding site" evidence="4">
    <location>
        <position position="72"/>
    </location>
    <ligand>
        <name>substrate</name>
    </ligand>
</feature>
<evidence type="ECO:0000256" key="1">
    <source>
        <dbReference type="ARBA" id="ARBA00001946"/>
    </source>
</evidence>
<sequence>MSQPATFLRRALLYVPGSPQKMLSKASALKVDTLIYDLEDSVAPELKTDARLLVSKHIASSSSGPSNEVAVRINSVDSGLAFSDLASLVSTAGVGLHTVVVPKVNSEADLRFVADVIRHVSPQQDESPSTTPRQPLQIIALIESALGLSNIHSICKTGRTLGLSGLAFAAEDFAADLSLSRLPDRRELLFARSSLVTAARAQSIPSIVDMVSTGIPTDSQEEGNLANDCVEGRALGFNGKQCIHPSQLGVVQAKFSPTEEELEWAVRVQVGDAQAQAEGKGAWKLDGKMIDVPVVKKALGLLERAAQCGISLDYLKQKHTA</sequence>
<evidence type="ECO:0000313" key="7">
    <source>
        <dbReference type="EMBL" id="KAH6685846.1"/>
    </source>
</evidence>
<dbReference type="InterPro" id="IPR040442">
    <property type="entry name" value="Pyrv_kinase-like_dom_sf"/>
</dbReference>
<dbReference type="OrthoDB" id="1773at2759"/>
<evidence type="ECO:0000256" key="2">
    <source>
        <dbReference type="ARBA" id="ARBA00022723"/>
    </source>
</evidence>
<keyword evidence="3 5" id="KW-0460">Magnesium</keyword>
<gene>
    <name evidence="7" type="ORF">F5X68DRAFT_241106</name>
</gene>
<dbReference type="Gene3D" id="3.20.20.60">
    <property type="entry name" value="Phosphoenolpyruvate-binding domains"/>
    <property type="match status" value="1"/>
</dbReference>
<protein>
    <submittedName>
        <fullName evidence="7">Pyruvate/Phosphoenolpyruvate kinase-like domain-containing protein</fullName>
    </submittedName>
</protein>
<keyword evidence="8" id="KW-1185">Reference proteome</keyword>
<dbReference type="GO" id="GO:0000287">
    <property type="term" value="F:magnesium ion binding"/>
    <property type="evidence" value="ECO:0007669"/>
    <property type="project" value="TreeGrafter"/>
</dbReference>
<accession>A0A9P9ABN6</accession>
<evidence type="ECO:0000259" key="6">
    <source>
        <dbReference type="Pfam" id="PF03328"/>
    </source>
</evidence>
<dbReference type="InterPro" id="IPR005000">
    <property type="entry name" value="Aldolase/citrate-lyase_domain"/>
</dbReference>
<feature type="binding site" evidence="4">
    <location>
        <position position="143"/>
    </location>
    <ligand>
        <name>substrate</name>
    </ligand>
</feature>
<dbReference type="GO" id="GO:0016301">
    <property type="term" value="F:kinase activity"/>
    <property type="evidence" value="ECO:0007669"/>
    <property type="project" value="UniProtKB-KW"/>
</dbReference>
<dbReference type="PANTHER" id="PTHR32308">
    <property type="entry name" value="LYASE BETA SUBUNIT, PUTATIVE (AFU_ORTHOLOGUE AFUA_4G13030)-RELATED"/>
    <property type="match status" value="1"/>
</dbReference>
<feature type="domain" description="HpcH/HpaI aldolase/citrate lyase" evidence="6">
    <location>
        <begin position="10"/>
        <end position="245"/>
    </location>
</feature>
<evidence type="ECO:0000256" key="3">
    <source>
        <dbReference type="ARBA" id="ARBA00022842"/>
    </source>
</evidence>
<dbReference type="EMBL" id="JAGSXJ010000014">
    <property type="protein sequence ID" value="KAH6685846.1"/>
    <property type="molecule type" value="Genomic_DNA"/>
</dbReference>
<dbReference type="InterPro" id="IPR011206">
    <property type="entry name" value="Citrate_lyase_beta/mcl1/mcl2"/>
</dbReference>
<dbReference type="AlphaFoldDB" id="A0A9P9ABN6"/>
<evidence type="ECO:0000256" key="5">
    <source>
        <dbReference type="PIRSR" id="PIRSR015582-2"/>
    </source>
</evidence>
<dbReference type="Proteomes" id="UP000770015">
    <property type="component" value="Unassembled WGS sequence"/>
</dbReference>